<dbReference type="EMBL" id="WCLA01000007">
    <property type="protein sequence ID" value="KAB5329442.1"/>
    <property type="molecule type" value="Genomic_DNA"/>
</dbReference>
<reference evidence="2 3" key="1">
    <citation type="journal article" date="2019" name="Nat. Med.">
        <title>A library of human gut bacterial isolates paired with longitudinal multiomics data enables mechanistic microbiome research.</title>
        <authorList>
            <person name="Poyet M."/>
            <person name="Groussin M."/>
            <person name="Gibbons S.M."/>
            <person name="Avila-Pacheco J."/>
            <person name="Jiang X."/>
            <person name="Kearney S.M."/>
            <person name="Perrotta A.R."/>
            <person name="Berdy B."/>
            <person name="Zhao S."/>
            <person name="Lieberman T.D."/>
            <person name="Swanson P.K."/>
            <person name="Smith M."/>
            <person name="Roesemann S."/>
            <person name="Alexander J.E."/>
            <person name="Rich S.A."/>
            <person name="Livny J."/>
            <person name="Vlamakis H."/>
            <person name="Clish C."/>
            <person name="Bullock K."/>
            <person name="Deik A."/>
            <person name="Scott J."/>
            <person name="Pierce K.A."/>
            <person name="Xavier R.J."/>
            <person name="Alm E.J."/>
        </authorList>
    </citation>
    <scope>NUCLEOTIDE SEQUENCE [LARGE SCALE GENOMIC DNA]</scope>
    <source>
        <strain evidence="2 3">BIOML-A2</strain>
    </source>
</reference>
<dbReference type="AlphaFoldDB" id="A0A7J5LQ34"/>
<name>A0A7J5LQ34_BACSE</name>
<dbReference type="InterPro" id="IPR005094">
    <property type="entry name" value="Endonuclease_MobA/VirD2"/>
</dbReference>
<proteinExistence type="predicted"/>
<feature type="domain" description="MobA/VirD2-like nuclease" evidence="1">
    <location>
        <begin position="33"/>
        <end position="151"/>
    </location>
</feature>
<gene>
    <name evidence="2" type="ORF">F9950_05460</name>
</gene>
<evidence type="ECO:0000313" key="3">
    <source>
        <dbReference type="Proteomes" id="UP000431177"/>
    </source>
</evidence>
<dbReference type="Proteomes" id="UP000431177">
    <property type="component" value="Unassembled WGS sequence"/>
</dbReference>
<dbReference type="Pfam" id="PF03432">
    <property type="entry name" value="Relaxase"/>
    <property type="match status" value="1"/>
</dbReference>
<protein>
    <submittedName>
        <fullName evidence="2">Relaxase/mobilization nuclease domain-containing protein</fullName>
    </submittedName>
</protein>
<organism evidence="2 3">
    <name type="scientific">Bacteroides stercoris</name>
    <dbReference type="NCBI Taxonomy" id="46506"/>
    <lineage>
        <taxon>Bacteria</taxon>
        <taxon>Pseudomonadati</taxon>
        <taxon>Bacteroidota</taxon>
        <taxon>Bacteroidia</taxon>
        <taxon>Bacteroidales</taxon>
        <taxon>Bacteroidaceae</taxon>
        <taxon>Bacteroides</taxon>
    </lineage>
</organism>
<dbReference type="RefSeq" id="WP_151878036.1">
    <property type="nucleotide sequence ID" value="NZ_WCKZ01000032.1"/>
</dbReference>
<dbReference type="NCBIfam" id="NF041325">
    <property type="entry name" value="Bacteroid_MobB"/>
    <property type="match status" value="1"/>
</dbReference>
<accession>A0A7J5LQ34</accession>
<comment type="caution">
    <text evidence="2">The sequence shown here is derived from an EMBL/GenBank/DDBJ whole genome shotgun (WGS) entry which is preliminary data.</text>
</comment>
<sequence length="416" mass="47174">MVAKISLGISLYGALAYNGEKINEAKGRLLTTSRIYNDGTGTVDIHRAMEDFLALMPVRSKVEKPVVHISLNPHPDDVLTDTELQDIAREYLEKMGFGGQPYLVFKHEDIDRHHLHIVTVRVDESGRSIDTRNNFYRSKQITRELERKYGLHDAERKSRRTDMPLHKVDASAGDVKKQVGNVVKELNRRYRFQTMGEYRALLSLYNMTVEEVRGNVRGREYNGLVYSVTDDRGNKVGNPFKSSLFGKSVGYDAAQRKFARSKAEIKDRKLADMTKRTVLSVLQDTYDKEKFIDTLKEKGIDTVLRCTEEGRIYGATFIDHRTGCVLNGSRMGRELSANALQEHFTLPYAGQQPIPLSITPEGHEETPSLSVSEHGKDWDGMGLFTTEGPAVDAEEEAFIRAMQRKKKKKKRKGLGM</sequence>
<evidence type="ECO:0000313" key="2">
    <source>
        <dbReference type="EMBL" id="KAB5329442.1"/>
    </source>
</evidence>
<evidence type="ECO:0000259" key="1">
    <source>
        <dbReference type="Pfam" id="PF03432"/>
    </source>
</evidence>